<evidence type="ECO:0000313" key="2">
    <source>
        <dbReference type="EMBL" id="QJW94585.1"/>
    </source>
</evidence>
<dbReference type="KEGG" id="ftj:FTUN_2106"/>
<name>A0A6M5YKW1_9BACT</name>
<organism evidence="2 3">
    <name type="scientific">Frigoriglobus tundricola</name>
    <dbReference type="NCBI Taxonomy" id="2774151"/>
    <lineage>
        <taxon>Bacteria</taxon>
        <taxon>Pseudomonadati</taxon>
        <taxon>Planctomycetota</taxon>
        <taxon>Planctomycetia</taxon>
        <taxon>Gemmatales</taxon>
        <taxon>Gemmataceae</taxon>
        <taxon>Frigoriglobus</taxon>
    </lineage>
</organism>
<protein>
    <submittedName>
        <fullName evidence="2">Uncharacterized protein</fullName>
    </submittedName>
</protein>
<dbReference type="Proteomes" id="UP000503447">
    <property type="component" value="Chromosome"/>
</dbReference>
<evidence type="ECO:0000313" key="3">
    <source>
        <dbReference type="Proteomes" id="UP000503447"/>
    </source>
</evidence>
<dbReference type="EMBL" id="CP053452">
    <property type="protein sequence ID" value="QJW94585.1"/>
    <property type="molecule type" value="Genomic_DNA"/>
</dbReference>
<feature type="region of interest" description="Disordered" evidence="1">
    <location>
        <begin position="1"/>
        <end position="45"/>
    </location>
</feature>
<sequence>MHGAGLGVEVRDGGCGSPSVSRTEREGERDAKPGTAPRSGGVCHVGSETSVPARLFSISIQSECPVCGHHAAHHRFSTSGRTQISVMLYKKVPGELRFTARALLPSP</sequence>
<accession>A0A6M5YKW1</accession>
<keyword evidence="3" id="KW-1185">Reference proteome</keyword>
<evidence type="ECO:0000256" key="1">
    <source>
        <dbReference type="SAM" id="MobiDB-lite"/>
    </source>
</evidence>
<reference evidence="3" key="1">
    <citation type="submission" date="2020-05" db="EMBL/GenBank/DDBJ databases">
        <title>Frigoriglobus tundricola gen. nov., sp. nov., a psychrotolerant cellulolytic planctomycete of the family Gemmataceae with two divergent copies of 16S rRNA gene.</title>
        <authorList>
            <person name="Kulichevskaya I.S."/>
            <person name="Ivanova A.A."/>
            <person name="Naumoff D.G."/>
            <person name="Beletsky A.V."/>
            <person name="Rijpstra W.I.C."/>
            <person name="Sinninghe Damste J.S."/>
            <person name="Mardanov A.V."/>
            <person name="Ravin N.V."/>
            <person name="Dedysh S.N."/>
        </authorList>
    </citation>
    <scope>NUCLEOTIDE SEQUENCE [LARGE SCALE GENOMIC DNA]</scope>
    <source>
        <strain evidence="3">PL17</strain>
    </source>
</reference>
<dbReference type="AlphaFoldDB" id="A0A6M5YKW1"/>
<gene>
    <name evidence="2" type="ORF">FTUN_2106</name>
</gene>
<proteinExistence type="predicted"/>
<feature type="compositionally biased region" description="Basic and acidic residues" evidence="1">
    <location>
        <begin position="22"/>
        <end position="32"/>
    </location>
</feature>